<keyword evidence="1" id="KW-0472">Membrane</keyword>
<sequence length="247" mass="28314">MSQKIENKILGVTSLRRIKITLIVITVVFCLLFIFALSFRSGFILDFLGIHIELPIGKKVIVPDDYSLVDSNNNGIPDPIEIVNAARYEVKQRTKYQSNYYAGGYPPDDEGVCTDVIWRGLKGAGINLKDLMDKDIKNNIELYPRTNGLREPNIDFRRVPNQYVFFERFAESLTTEIIPGDIENLKKWQPGDIVVFKGLNHVAIVSDRRARDGTPFIIHNSPPFASEVKLKSLNREIKGHYRWKYNK</sequence>
<organism evidence="2">
    <name type="scientific">Proteinivorax hydrogeniformans</name>
    <dbReference type="NCBI Taxonomy" id="1826727"/>
    <lineage>
        <taxon>Bacteria</taxon>
        <taxon>Bacillati</taxon>
        <taxon>Bacillota</taxon>
        <taxon>Clostridia</taxon>
        <taxon>Eubacteriales</taxon>
        <taxon>Proteinivoracaceae</taxon>
        <taxon>Proteinivorax</taxon>
    </lineage>
</organism>
<dbReference type="EMBL" id="CP159485">
    <property type="protein sequence ID" value="XCI28107.1"/>
    <property type="molecule type" value="Genomic_DNA"/>
</dbReference>
<gene>
    <name evidence="2" type="ORF">PRVXH_002052</name>
</gene>
<reference evidence="2" key="2">
    <citation type="submission" date="2024-06" db="EMBL/GenBank/DDBJ databases">
        <authorList>
            <person name="Petrova K.O."/>
            <person name="Toshchakov S.V."/>
            <person name="Boltjanskaja Y.V."/>
            <person name="Kevbrin V.V."/>
        </authorList>
    </citation>
    <scope>NUCLEOTIDE SEQUENCE</scope>
    <source>
        <strain evidence="2">Z-710</strain>
    </source>
</reference>
<feature type="transmembrane region" description="Helical" evidence="1">
    <location>
        <begin position="20"/>
        <end position="39"/>
    </location>
</feature>
<dbReference type="InterPro" id="IPR009706">
    <property type="entry name" value="DUF1287"/>
</dbReference>
<dbReference type="Pfam" id="PF06940">
    <property type="entry name" value="DUF1287"/>
    <property type="match status" value="1"/>
</dbReference>
<keyword evidence="1" id="KW-1133">Transmembrane helix</keyword>
<keyword evidence="1" id="KW-0812">Transmembrane</keyword>
<accession>A0AAU8HSC0</accession>
<proteinExistence type="predicted"/>
<name>A0AAU8HSC0_9FIRM</name>
<protein>
    <submittedName>
        <fullName evidence="2">DUF1287 domain-containing protein</fullName>
    </submittedName>
</protein>
<dbReference type="AlphaFoldDB" id="A0AAU8HSC0"/>
<reference evidence="2" key="1">
    <citation type="journal article" date="2018" name="Antonie Van Leeuwenhoek">
        <title>Proteinivorax hydrogeniformans sp. nov., an anaerobic, haloalkaliphilic bacterium fermenting proteinaceous compounds with high hydrogen production.</title>
        <authorList>
            <person name="Boltyanskaya Y."/>
            <person name="Detkova E."/>
            <person name="Pimenov N."/>
            <person name="Kevbrin V."/>
        </authorList>
    </citation>
    <scope>NUCLEOTIDE SEQUENCE</scope>
    <source>
        <strain evidence="2">Z-710</strain>
    </source>
</reference>
<dbReference type="RefSeq" id="WP_353892684.1">
    <property type="nucleotide sequence ID" value="NZ_CP159485.1"/>
</dbReference>
<evidence type="ECO:0000313" key="2">
    <source>
        <dbReference type="EMBL" id="XCI28107.1"/>
    </source>
</evidence>
<evidence type="ECO:0000256" key="1">
    <source>
        <dbReference type="SAM" id="Phobius"/>
    </source>
</evidence>